<gene>
    <name evidence="2" type="primary">narJ</name>
    <name evidence="2" type="ORF">RVF87_12590</name>
</gene>
<keyword evidence="3" id="KW-1185">Reference proteome</keyword>
<dbReference type="PANTHER" id="PTHR43680:SF2">
    <property type="entry name" value="NITRATE REDUCTASE MOLYBDENUM COFACTOR ASSEMBLY CHAPERONE NARJ"/>
    <property type="match status" value="1"/>
</dbReference>
<dbReference type="PANTHER" id="PTHR43680">
    <property type="entry name" value="NITRATE REDUCTASE MOLYBDENUM COFACTOR ASSEMBLY CHAPERONE"/>
    <property type="match status" value="1"/>
</dbReference>
<protein>
    <submittedName>
        <fullName evidence="2">Nitrate reductase molybdenum cofactor assembly chaperone</fullName>
    </submittedName>
</protein>
<dbReference type="Proteomes" id="UP001479933">
    <property type="component" value="Chromosome"/>
</dbReference>
<dbReference type="InterPro" id="IPR003765">
    <property type="entry name" value="NO3_reductase_chaperone_NarJ"/>
</dbReference>
<name>A0ABZ2TX29_9ACTN</name>
<dbReference type="EMBL" id="CP136137">
    <property type="protein sequence ID" value="WYY05920.1"/>
    <property type="molecule type" value="Genomic_DNA"/>
</dbReference>
<evidence type="ECO:0000313" key="3">
    <source>
        <dbReference type="Proteomes" id="UP001479933"/>
    </source>
</evidence>
<proteinExistence type="predicted"/>
<dbReference type="Gene3D" id="1.10.3480.10">
    <property type="entry name" value="TorD-like"/>
    <property type="match status" value="1"/>
</dbReference>
<accession>A0ABZ2TX29</accession>
<dbReference type="Pfam" id="PF02613">
    <property type="entry name" value="Nitrate_red_del"/>
    <property type="match status" value="1"/>
</dbReference>
<dbReference type="SUPFAM" id="SSF89155">
    <property type="entry name" value="TorD-like"/>
    <property type="match status" value="1"/>
</dbReference>
<evidence type="ECO:0000256" key="1">
    <source>
        <dbReference type="ARBA" id="ARBA00023063"/>
    </source>
</evidence>
<dbReference type="NCBIfam" id="TIGR00684">
    <property type="entry name" value="narJ"/>
    <property type="match status" value="1"/>
</dbReference>
<dbReference type="InterPro" id="IPR036411">
    <property type="entry name" value="TorD-like_sf"/>
</dbReference>
<reference evidence="2 3" key="1">
    <citation type="journal article" date="2023" name="Virus Evol.">
        <title>Computational host range prediction-The good, the bad, and the ugly.</title>
        <authorList>
            <person name="Howell A.A."/>
            <person name="Versoza C.J."/>
            <person name="Pfeifer S.P."/>
        </authorList>
    </citation>
    <scope>NUCLEOTIDE SEQUENCE [LARGE SCALE GENOMIC DNA]</scope>
    <source>
        <strain evidence="2 3">1610/1b</strain>
    </source>
</reference>
<dbReference type="RefSeq" id="WP_066172104.1">
    <property type="nucleotide sequence ID" value="NZ_CP136137.1"/>
</dbReference>
<dbReference type="InterPro" id="IPR020945">
    <property type="entry name" value="DMSO/NO3_reduct_chaperone"/>
</dbReference>
<sequence>MRLLSRRRSPARVDWRVTHQVAAWCLGYPDENLFGRLDLMRAALAEQEATEASDPLHRFLTHAETGDRAALAQHYTDVFDLSRKRTLYLSYWSSGDTRQRGAVLAEFKQLYRDSGFVVDLHGELPDHLPIVLEFTALADPERGASVLADHRAALELIRFALLDAASPYADVLAAVCATLPGDSPPDRAAAIAMGPRRPAVEAVGLEPYGSWAPTVDADGSPAPRLLPLFTDTESTDSELFTDPGLFNDSEKAF</sequence>
<evidence type="ECO:0000313" key="2">
    <source>
        <dbReference type="EMBL" id="WYY05920.1"/>
    </source>
</evidence>
<organism evidence="2 3">
    <name type="scientific">Gordonia hydrophobica</name>
    <dbReference type="NCBI Taxonomy" id="40516"/>
    <lineage>
        <taxon>Bacteria</taxon>
        <taxon>Bacillati</taxon>
        <taxon>Actinomycetota</taxon>
        <taxon>Actinomycetes</taxon>
        <taxon>Mycobacteriales</taxon>
        <taxon>Gordoniaceae</taxon>
        <taxon>Gordonia</taxon>
    </lineage>
</organism>
<keyword evidence="1" id="KW-0534">Nitrate assimilation</keyword>